<organism evidence="1 2">
    <name type="scientific">Chitinophaga niabensis</name>
    <dbReference type="NCBI Taxonomy" id="536979"/>
    <lineage>
        <taxon>Bacteria</taxon>
        <taxon>Pseudomonadati</taxon>
        <taxon>Bacteroidota</taxon>
        <taxon>Chitinophagia</taxon>
        <taxon>Chitinophagales</taxon>
        <taxon>Chitinophagaceae</taxon>
        <taxon>Chitinophaga</taxon>
    </lineage>
</organism>
<dbReference type="AlphaFoldDB" id="A0A1N6JAN4"/>
<dbReference type="STRING" id="536979.SAMN04488055_3793"/>
<evidence type="ECO:0000313" key="2">
    <source>
        <dbReference type="Proteomes" id="UP000185003"/>
    </source>
</evidence>
<dbReference type="Proteomes" id="UP000185003">
    <property type="component" value="Unassembled WGS sequence"/>
</dbReference>
<dbReference type="EMBL" id="FSRA01000002">
    <property type="protein sequence ID" value="SIO41196.1"/>
    <property type="molecule type" value="Genomic_DNA"/>
</dbReference>
<protein>
    <recommendedName>
        <fullName evidence="3">Cytochrome C Planctomycete-type domain-containing protein</fullName>
    </recommendedName>
</protein>
<gene>
    <name evidence="1" type="ORF">SAMN04488055_3793</name>
</gene>
<accession>A0A1N6JAN4</accession>
<keyword evidence="2" id="KW-1185">Reference proteome</keyword>
<proteinExistence type="predicted"/>
<dbReference type="RefSeq" id="WP_074240993.1">
    <property type="nucleotide sequence ID" value="NZ_FSRA01000002.1"/>
</dbReference>
<reference evidence="1 2" key="1">
    <citation type="submission" date="2016-11" db="EMBL/GenBank/DDBJ databases">
        <authorList>
            <person name="Jaros S."/>
            <person name="Januszkiewicz K."/>
            <person name="Wedrychowicz H."/>
        </authorList>
    </citation>
    <scope>NUCLEOTIDE SEQUENCE [LARGE SCALE GENOMIC DNA]</scope>
    <source>
        <strain evidence="1 2">DSM 24787</strain>
    </source>
</reference>
<name>A0A1N6JAN4_9BACT</name>
<evidence type="ECO:0008006" key="3">
    <source>
        <dbReference type="Google" id="ProtNLM"/>
    </source>
</evidence>
<dbReference type="OrthoDB" id="672806at2"/>
<evidence type="ECO:0000313" key="1">
    <source>
        <dbReference type="EMBL" id="SIO41196.1"/>
    </source>
</evidence>
<sequence>MKQLLTGLVFIFCIGCTSEKGPAPASNQVDCNTAVITSARMYAIIQENCTNRACHPGSGSPVVADFSTLARLKTYVNGNEAMFRLRVTGPNADMPQVMAYPALSRATRDSIACWIGKGMPD</sequence>